<organism evidence="4 5">
    <name type="scientific">Hydrogenoanaerobacterium saccharovorans</name>
    <dbReference type="NCBI Taxonomy" id="474960"/>
    <lineage>
        <taxon>Bacteria</taxon>
        <taxon>Bacillati</taxon>
        <taxon>Bacillota</taxon>
        <taxon>Clostridia</taxon>
        <taxon>Eubacteriales</taxon>
        <taxon>Oscillospiraceae</taxon>
        <taxon>Hydrogenoanaerobacterium</taxon>
    </lineage>
</organism>
<evidence type="ECO:0000256" key="2">
    <source>
        <dbReference type="SAM" id="MobiDB-lite"/>
    </source>
</evidence>
<dbReference type="EMBL" id="FOCG01000002">
    <property type="protein sequence ID" value="SEM99673.1"/>
    <property type="molecule type" value="Genomic_DNA"/>
</dbReference>
<feature type="region of interest" description="Disordered" evidence="2">
    <location>
        <begin position="501"/>
        <end position="522"/>
    </location>
</feature>
<accession>A0A1H8CX38</accession>
<dbReference type="InterPro" id="IPR010708">
    <property type="entry name" value="5'(3')-deoxyribonucleotidase"/>
</dbReference>
<dbReference type="SUPFAM" id="SSF56784">
    <property type="entry name" value="HAD-like"/>
    <property type="match status" value="1"/>
</dbReference>
<dbReference type="STRING" id="474960.SAMN05216180_2389"/>
<dbReference type="Pfam" id="PF06941">
    <property type="entry name" value="NT5C"/>
    <property type="match status" value="1"/>
</dbReference>
<dbReference type="Proteomes" id="UP000199158">
    <property type="component" value="Unassembled WGS sequence"/>
</dbReference>
<dbReference type="Pfam" id="PF13154">
    <property type="entry name" value="DUF3991"/>
    <property type="match status" value="1"/>
</dbReference>
<feature type="region of interest" description="Disordered" evidence="2">
    <location>
        <begin position="819"/>
        <end position="840"/>
    </location>
</feature>
<evidence type="ECO:0000313" key="5">
    <source>
        <dbReference type="Proteomes" id="UP000199158"/>
    </source>
</evidence>
<feature type="compositionally biased region" description="Polar residues" evidence="2">
    <location>
        <begin position="819"/>
        <end position="833"/>
    </location>
</feature>
<proteinExistence type="inferred from homology"/>
<dbReference type="InterPro" id="IPR036412">
    <property type="entry name" value="HAD-like_sf"/>
</dbReference>
<dbReference type="InterPro" id="IPR023214">
    <property type="entry name" value="HAD_sf"/>
</dbReference>
<gene>
    <name evidence="4" type="ORF">SAMN05216180_2389</name>
</gene>
<feature type="compositionally biased region" description="Polar residues" evidence="2">
    <location>
        <begin position="506"/>
        <end position="522"/>
    </location>
</feature>
<dbReference type="Gene3D" id="3.40.50.1000">
    <property type="entry name" value="HAD superfamily/HAD-like"/>
    <property type="match status" value="1"/>
</dbReference>
<dbReference type="GO" id="GO:0008253">
    <property type="term" value="F:5'-nucleotidase activity"/>
    <property type="evidence" value="ECO:0007669"/>
    <property type="project" value="InterPro"/>
</dbReference>
<dbReference type="SUPFAM" id="SSF57783">
    <property type="entry name" value="Zinc beta-ribbon"/>
    <property type="match status" value="1"/>
</dbReference>
<keyword evidence="5" id="KW-1185">Reference proteome</keyword>
<dbReference type="Pfam" id="PF13155">
    <property type="entry name" value="Toprim_2"/>
    <property type="match status" value="1"/>
</dbReference>
<protein>
    <submittedName>
        <fullName evidence="4">5' nucleotidase, deoxy (Pyrimidine), type C protein (NT5C)</fullName>
    </submittedName>
</protein>
<evidence type="ECO:0000256" key="1">
    <source>
        <dbReference type="ARBA" id="ARBA00009589"/>
    </source>
</evidence>
<name>A0A1H8CX38_9FIRM</name>
<comment type="similarity">
    <text evidence="1">Belongs to the 5'(3')-deoxyribonucleotidase family.</text>
</comment>
<dbReference type="AlphaFoldDB" id="A0A1H8CX38"/>
<dbReference type="InterPro" id="IPR025054">
    <property type="entry name" value="DUF3991"/>
</dbReference>
<dbReference type="GO" id="GO:0009264">
    <property type="term" value="P:deoxyribonucleotide catabolic process"/>
    <property type="evidence" value="ECO:0007669"/>
    <property type="project" value="InterPro"/>
</dbReference>
<feature type="domain" description="DUF3991" evidence="3">
    <location>
        <begin position="636"/>
        <end position="711"/>
    </location>
</feature>
<evidence type="ECO:0000259" key="3">
    <source>
        <dbReference type="Pfam" id="PF13154"/>
    </source>
</evidence>
<reference evidence="4 5" key="1">
    <citation type="submission" date="2016-10" db="EMBL/GenBank/DDBJ databases">
        <authorList>
            <person name="de Groot N.N."/>
        </authorList>
    </citation>
    <scope>NUCLEOTIDE SEQUENCE [LARGE SCALE GENOMIC DNA]</scope>
    <source>
        <strain evidence="4 5">CGMCC 1.5070</strain>
    </source>
</reference>
<sequence>MLKREFKMPDDSISIAEMEDYGYVYDVSNEMLPLNLEKALELFKYCSIYRLDRDNSEGLMESEEEIREHFEYGGIVGVEMDSYVNIFGIERKRLFVDMDGTLAVFKPTNRLEALYEKDYFANLKPIDSVIGAIKLIIKQHPEVEVNILSSYLSDSPYALQEKNEWLDMYLPETNSDKRRIFLPCGQDKKDYVAGGIKETDYLLDDYTHNLSQWEPPAKGIKLLNGINHTRGTWDKDRIRFDKSSEQLASDIINVMAGVAQVKDDKPELTDGKEQAQMADFMDSTIVEVLKQKGNVMLLQWHYPNNNFEYSVHYLDATLDGVRNGTYFDKDNLDKCQARFDEKTKDITETAEKDFSGFSYPYQKGYVLFNKPINHEVDHAPIKTQPVQEQPPKLERITSFVREILSEPSQTGENKYYGYCNGTRETEGFDTIDELIKNNSRYTRADIAANAPMPDYNILSLYYSDGTVFRIKGDEHNVDFTKMPAKELKEFVDTFQKEQPKSKYKYKSQTAPHQQPKKQFNEQQYEQAKNTNLVAFLQGRGYDLYPSGGWYRWRDHPSLAVNEDGRWAWHSQNLKGGPIDFLVKCENYQFVDAVLKLAGDTNSYVPNLEEIRKEKAEEPKPPMKLPPANSDNKRAIAYLVKTRGLDEKIVKSLIKDKIIYESADYHNVIFVGYDKDGAAKYAAQRGTITNAKMPFKRDVQNSDKSYAFHLRGTSATKIAVFEAPIDAISHKCIQKIFKQDYNSINRIALGGVSDKALERYLQDNPLITDITFGTDNDERGHKAAKELMQKYKDLGYNVSRMTPRGKDFNDDLLNIRTEFAQQSARVQAQPQNEQGAEPDMG</sequence>
<evidence type="ECO:0000313" key="4">
    <source>
        <dbReference type="EMBL" id="SEM99673.1"/>
    </source>
</evidence>
<dbReference type="Gene3D" id="3.40.1360.10">
    <property type="match status" value="1"/>
</dbReference>